<dbReference type="InterPro" id="IPR026341">
    <property type="entry name" value="T9SS_type_B"/>
</dbReference>
<dbReference type="SUPFAM" id="SSF49299">
    <property type="entry name" value="PKD domain"/>
    <property type="match status" value="2"/>
</dbReference>
<organism evidence="2 3">
    <name type="scientific">Filimonas lacunae</name>
    <dbReference type="NCBI Taxonomy" id="477680"/>
    <lineage>
        <taxon>Bacteria</taxon>
        <taxon>Pseudomonadati</taxon>
        <taxon>Bacteroidota</taxon>
        <taxon>Chitinophagia</taxon>
        <taxon>Chitinophagales</taxon>
        <taxon>Chitinophagaceae</taxon>
        <taxon>Filimonas</taxon>
    </lineage>
</organism>
<keyword evidence="3" id="KW-1185">Reference proteome</keyword>
<dbReference type="Proteomes" id="UP000186917">
    <property type="component" value="Unassembled WGS sequence"/>
</dbReference>
<dbReference type="EMBL" id="FTOR01000001">
    <property type="protein sequence ID" value="SIS68624.1"/>
    <property type="molecule type" value="Genomic_DNA"/>
</dbReference>
<feature type="domain" description="PKD" evidence="1">
    <location>
        <begin position="316"/>
        <end position="364"/>
    </location>
</feature>
<dbReference type="AlphaFoldDB" id="A0A1N7L481"/>
<dbReference type="STRING" id="477680.SAMN05421788_101629"/>
<name>A0A1N7L481_9BACT</name>
<protein>
    <submittedName>
        <fullName evidence="2">Gliding motility-associated C-terminal domain-containing protein</fullName>
    </submittedName>
</protein>
<dbReference type="Pfam" id="PF18911">
    <property type="entry name" value="PKD_4"/>
    <property type="match status" value="2"/>
</dbReference>
<sequence>MKKLLLLLLFTGITTHLLADHLKGGWISYEYLGVGATANTSQYRIHVNQYLLCSSTPGQIDSVIYMGIFNADNNIITNRIQLNLVSTDIENKVSFSSCVDPIPTVCYRIDKYQTTVTLNNNTNGYIIAVQRCCRIAGIINVTNSATVGITYTNHIPGVLNQQDYYNNNSPIFAQKDTAVICYNSPFTFDFSATDIDGDSLVYSFTDGITGGGQEQSQIKPNPPSNPPYTSIPYSGSYSGSLPMGNNVTIDASTGIISGRAPSQTGDYVVAVVANEYRNGVLIGSTRKEIHITVTNCSVSAAALEAEYFSCNSFTNTFLNESTNSNIVSYQWDFGIPGITTDTSSEASPSYTYSDTGTYTIKLIVVAGDDCIDSATAILKVYPGFTPDFTVNGSCVQNPYQFTDATYTRYGYVNSWSWNFGDITTTADTSHLQNPTYLYPDTTTTTVELIVSNSKGCIDTIAKRLIVIDKPLLSVPFKDTLICSIDTLQLSATGTGSFSWTPTTYMLNSASSNPLVFPKDTTVYVVTLNNYGCHSTDTITVNVLDYITVTLPPDTTICKTDSIVLNPVSYALQYAWSPATGLSSSTVKNPAASPAEDITYQVTANLGKCQDKASIHVKVVPYPQVIATGDTTICFAAVTPLSAATTASKYQWSPANSLLNANTLHPTAGPQSTTTYYITVSDTLGCPKSTVDSVIVNVIPRVIAHAGNDTAVVSGQPLQLQASGGEYYTWSPTTGLSSASIADPIATLYSTIDSITYTVKVSTAEGCYATDNITVKIYKTRPEIFVPSGFTPNADGLNDVFKPILAGMRKLVYFNVYNRLGQLLYSTRQEGEGWDGTFKGEPQAPGTYVYSAQAIDYENVTVNRKGTVVLIR</sequence>
<dbReference type="OrthoDB" id="1490014at2"/>
<dbReference type="Gene3D" id="2.60.40.10">
    <property type="entry name" value="Immunoglobulins"/>
    <property type="match status" value="2"/>
</dbReference>
<reference evidence="3" key="1">
    <citation type="submission" date="2017-01" db="EMBL/GenBank/DDBJ databases">
        <authorList>
            <person name="Varghese N."/>
            <person name="Submissions S."/>
        </authorList>
    </citation>
    <scope>NUCLEOTIDE SEQUENCE [LARGE SCALE GENOMIC DNA]</scope>
    <source>
        <strain evidence="3">DSM 21054</strain>
    </source>
</reference>
<evidence type="ECO:0000313" key="2">
    <source>
        <dbReference type="EMBL" id="SIS68624.1"/>
    </source>
</evidence>
<dbReference type="Pfam" id="PF13585">
    <property type="entry name" value="CHU_C"/>
    <property type="match status" value="1"/>
</dbReference>
<dbReference type="NCBIfam" id="TIGR04131">
    <property type="entry name" value="Bac_Flav_CTERM"/>
    <property type="match status" value="1"/>
</dbReference>
<dbReference type="PROSITE" id="PS50093">
    <property type="entry name" value="PKD"/>
    <property type="match status" value="2"/>
</dbReference>
<dbReference type="SMART" id="SM00089">
    <property type="entry name" value="PKD"/>
    <property type="match status" value="2"/>
</dbReference>
<evidence type="ECO:0000259" key="1">
    <source>
        <dbReference type="PROSITE" id="PS50093"/>
    </source>
</evidence>
<dbReference type="RefSeq" id="WP_076375557.1">
    <property type="nucleotide sequence ID" value="NZ_AP017422.1"/>
</dbReference>
<dbReference type="InterPro" id="IPR000601">
    <property type="entry name" value="PKD_dom"/>
</dbReference>
<proteinExistence type="predicted"/>
<evidence type="ECO:0000313" key="3">
    <source>
        <dbReference type="Proteomes" id="UP000186917"/>
    </source>
</evidence>
<feature type="domain" description="PKD" evidence="1">
    <location>
        <begin position="414"/>
        <end position="455"/>
    </location>
</feature>
<dbReference type="InterPro" id="IPR013783">
    <property type="entry name" value="Ig-like_fold"/>
</dbReference>
<accession>A0A1N7L481</accession>
<gene>
    <name evidence="2" type="ORF">SAMN05421788_101629</name>
</gene>
<dbReference type="CDD" id="cd00146">
    <property type="entry name" value="PKD"/>
    <property type="match status" value="2"/>
</dbReference>
<dbReference type="InterPro" id="IPR022409">
    <property type="entry name" value="PKD/Chitinase_dom"/>
</dbReference>
<dbReference type="InterPro" id="IPR035986">
    <property type="entry name" value="PKD_dom_sf"/>
</dbReference>